<dbReference type="Pfam" id="PF13365">
    <property type="entry name" value="Trypsin_2"/>
    <property type="match status" value="1"/>
</dbReference>
<gene>
    <name evidence="1" type="ORF">PACLA_8A061897</name>
</gene>
<dbReference type="EMBL" id="CACRXK020015887">
    <property type="protein sequence ID" value="CAB4029021.1"/>
    <property type="molecule type" value="Genomic_DNA"/>
</dbReference>
<dbReference type="InterPro" id="IPR009003">
    <property type="entry name" value="Peptidase_S1_PA"/>
</dbReference>
<evidence type="ECO:0000313" key="1">
    <source>
        <dbReference type="EMBL" id="CAB4029021.1"/>
    </source>
</evidence>
<accession>A0A7D9JGV1</accession>
<dbReference type="InterPro" id="IPR043504">
    <property type="entry name" value="Peptidase_S1_PA_chymotrypsin"/>
</dbReference>
<name>A0A7D9JGV1_PARCT</name>
<reference evidence="1" key="1">
    <citation type="submission" date="2020-04" db="EMBL/GenBank/DDBJ databases">
        <authorList>
            <person name="Alioto T."/>
            <person name="Alioto T."/>
            <person name="Gomez Garrido J."/>
        </authorList>
    </citation>
    <scope>NUCLEOTIDE SEQUENCE</scope>
    <source>
        <strain evidence="1">A484AB</strain>
    </source>
</reference>
<protein>
    <submittedName>
        <fullName evidence="1">Uncharacterized protein</fullName>
    </submittedName>
</protein>
<keyword evidence="2" id="KW-1185">Reference proteome</keyword>
<dbReference type="Proteomes" id="UP001152795">
    <property type="component" value="Unassembled WGS sequence"/>
</dbReference>
<proteinExistence type="predicted"/>
<evidence type="ECO:0000313" key="2">
    <source>
        <dbReference type="Proteomes" id="UP001152795"/>
    </source>
</evidence>
<sequence length="546" mass="61718">MLPAVSIVITNSVEIDTRANEEPDRHGVVAWNFYDSSAGAPVETAYSELSIQQQNVNFLAAQFAVDERETVSILGHNFSNTFFQYHEACVQVVSTTEANRQVTTGSGILIKFSKTQLMLVTAAHVIQDSNANIKIMLEQNYQAIRTKPGRVNAEQVTIVLQDPTIKFDRNRDAAVVILNNTDSECVLNRANRFPSPCLDENDSDMSTAILIHYAEGNHKQVSSGEREGIEGKFMLLKSRYRIRAGPGASGAPLFNLKGEVVAILKSHESINEEIRNFVPISLGSIIRGTCDETRVNTLEEYIFECNEGKESELILSNNVKIWENHRRCRVPCLTELCVRDKLTILKKEKFQAILHATVFDCLGQGGAHKDTKKWSLQGEVESDHFPPHNAFHEAYKQNGCRNEAVKKLFESNKSGKRPGENLLPAITIPKAIHGILDTTRSVEFRLTQQNNIESGNVDNAIALNFQNYSQKGLFKRSNYVCCDTEFEKLLNKYMKGFKDALKRHEQLGFIDANKRRELERYIQKRMCNTINGSQLEFEHLICIKDW</sequence>
<dbReference type="SUPFAM" id="SSF50494">
    <property type="entry name" value="Trypsin-like serine proteases"/>
    <property type="match status" value="1"/>
</dbReference>
<organism evidence="1 2">
    <name type="scientific">Paramuricea clavata</name>
    <name type="common">Red gorgonian</name>
    <name type="synonym">Violescent sea-whip</name>
    <dbReference type="NCBI Taxonomy" id="317549"/>
    <lineage>
        <taxon>Eukaryota</taxon>
        <taxon>Metazoa</taxon>
        <taxon>Cnidaria</taxon>
        <taxon>Anthozoa</taxon>
        <taxon>Octocorallia</taxon>
        <taxon>Malacalcyonacea</taxon>
        <taxon>Plexauridae</taxon>
        <taxon>Paramuricea</taxon>
    </lineage>
</organism>
<dbReference type="Gene3D" id="2.40.10.10">
    <property type="entry name" value="Trypsin-like serine proteases"/>
    <property type="match status" value="2"/>
</dbReference>
<dbReference type="AlphaFoldDB" id="A0A7D9JGV1"/>
<comment type="caution">
    <text evidence="1">The sequence shown here is derived from an EMBL/GenBank/DDBJ whole genome shotgun (WGS) entry which is preliminary data.</text>
</comment>